<dbReference type="HOGENOM" id="CLU_986561_0_0_11"/>
<feature type="chain" id="PRO_5003049567" description="Peptidoglycan-binding domain 1 protein" evidence="1">
    <location>
        <begin position="42"/>
        <end position="295"/>
    </location>
</feature>
<dbReference type="RefSeq" id="WP_013015766.1">
    <property type="nucleotide sequence ID" value="NC_013947.1"/>
</dbReference>
<dbReference type="Gene3D" id="1.10.101.10">
    <property type="entry name" value="PGBD-like superfamily/PGBD"/>
    <property type="match status" value="1"/>
</dbReference>
<dbReference type="KEGG" id="sna:Snas_0480"/>
<evidence type="ECO:0000313" key="2">
    <source>
        <dbReference type="EMBL" id="ADD40195.1"/>
    </source>
</evidence>
<organism evidence="2 3">
    <name type="scientific">Stackebrandtia nassauensis (strain DSM 44728 / CIP 108903 / NRRL B-16338 / NBRC 102104 / LLR-40K-21)</name>
    <dbReference type="NCBI Taxonomy" id="446470"/>
    <lineage>
        <taxon>Bacteria</taxon>
        <taxon>Bacillati</taxon>
        <taxon>Actinomycetota</taxon>
        <taxon>Actinomycetes</taxon>
        <taxon>Glycomycetales</taxon>
        <taxon>Glycomycetaceae</taxon>
        <taxon>Stackebrandtia</taxon>
    </lineage>
</organism>
<feature type="signal peptide" evidence="1">
    <location>
        <begin position="1"/>
        <end position="41"/>
    </location>
</feature>
<dbReference type="PROSITE" id="PS51318">
    <property type="entry name" value="TAT"/>
    <property type="match status" value="1"/>
</dbReference>
<dbReference type="InterPro" id="IPR006311">
    <property type="entry name" value="TAT_signal"/>
</dbReference>
<dbReference type="STRING" id="446470.Snas_0480"/>
<evidence type="ECO:0000313" key="3">
    <source>
        <dbReference type="Proteomes" id="UP000000844"/>
    </source>
</evidence>
<dbReference type="InterPro" id="IPR036366">
    <property type="entry name" value="PGBDSf"/>
</dbReference>
<name>D3Q5P6_STANL</name>
<keyword evidence="1" id="KW-0732">Signal</keyword>
<proteinExistence type="predicted"/>
<gene>
    <name evidence="2" type="ordered locus">Snas_0480</name>
</gene>
<reference evidence="2 3" key="1">
    <citation type="journal article" date="2009" name="Stand. Genomic Sci.">
        <title>Complete genome sequence of Stackebrandtia nassauensis type strain (LLR-40K-21).</title>
        <authorList>
            <person name="Munk C."/>
            <person name="Lapidus A."/>
            <person name="Copeland A."/>
            <person name="Jando M."/>
            <person name="Mayilraj S."/>
            <person name="Glavina Del Rio T."/>
            <person name="Nolan M."/>
            <person name="Chen F."/>
            <person name="Lucas S."/>
            <person name="Tice H."/>
            <person name="Cheng J.F."/>
            <person name="Han C."/>
            <person name="Detter J.C."/>
            <person name="Bruce D."/>
            <person name="Goodwin L."/>
            <person name="Chain P."/>
            <person name="Pitluck S."/>
            <person name="Goker M."/>
            <person name="Ovchinikova G."/>
            <person name="Pati A."/>
            <person name="Ivanova N."/>
            <person name="Mavromatis K."/>
            <person name="Chen A."/>
            <person name="Palaniappan K."/>
            <person name="Land M."/>
            <person name="Hauser L."/>
            <person name="Chang Y.J."/>
            <person name="Jeffries C.D."/>
            <person name="Bristow J."/>
            <person name="Eisen J.A."/>
            <person name="Markowitz V."/>
            <person name="Hugenholtz P."/>
            <person name="Kyrpides N.C."/>
            <person name="Klenk H.P."/>
        </authorList>
    </citation>
    <scope>NUCLEOTIDE SEQUENCE [LARGE SCALE GENOMIC DNA]</scope>
    <source>
        <strain evidence="3">DSM 44728 / CIP 108903 / NRRL B-16338 / NBRC 102104 / LLR-40K-21</strain>
    </source>
</reference>
<evidence type="ECO:0000256" key="1">
    <source>
        <dbReference type="SAM" id="SignalP"/>
    </source>
</evidence>
<dbReference type="eggNOG" id="COG3409">
    <property type="taxonomic scope" value="Bacteria"/>
</dbReference>
<dbReference type="Proteomes" id="UP000000844">
    <property type="component" value="Chromosome"/>
</dbReference>
<keyword evidence="3" id="KW-1185">Reference proteome</keyword>
<sequence>MSEQPRGMKTPRSRRWVLSRAAMVAAGVAVPSTWIASNALADPASPKLAEVDMELVLVAALVDPPKPDMAPTDPCGPHVKLVETAMEAKKLLEGKNVDEHFGSATVQAYAKWQEELGYTGIDANGLPGKTTLTKLAEGQFTIVNEVAAGDRNDSYGGERTNTRTVEMLTKADELFSAEIGLTQGSYTNSNPGSAGTHDGGGVIDIGVNSLGETERWELVKALRTVGFAAWLRTPDQGFDYHIHAVGVADPDLSSSAQAQVHDYYVGKNGLANHDADNTPDEYKVDFTWWEKYKRG</sequence>
<dbReference type="EMBL" id="CP001778">
    <property type="protein sequence ID" value="ADD40195.1"/>
    <property type="molecule type" value="Genomic_DNA"/>
</dbReference>
<accession>D3Q5P6</accession>
<dbReference type="AlphaFoldDB" id="D3Q5P6"/>
<evidence type="ECO:0008006" key="4">
    <source>
        <dbReference type="Google" id="ProtNLM"/>
    </source>
</evidence>
<protein>
    <recommendedName>
        <fullName evidence="4">Peptidoglycan-binding domain 1 protein</fullName>
    </recommendedName>
</protein>